<organism evidence="3 4">
    <name type="scientific">Phormidesmis priestleyi ULC007</name>
    <dbReference type="NCBI Taxonomy" id="1920490"/>
    <lineage>
        <taxon>Bacteria</taxon>
        <taxon>Bacillati</taxon>
        <taxon>Cyanobacteriota</taxon>
        <taxon>Cyanophyceae</taxon>
        <taxon>Leptolyngbyales</taxon>
        <taxon>Leptolyngbyaceae</taxon>
        <taxon>Phormidesmis</taxon>
    </lineage>
</organism>
<protein>
    <submittedName>
        <fullName evidence="3">Sulfatase-modifying factor protein</fullName>
    </submittedName>
</protein>
<dbReference type="Gene3D" id="3.40.50.1460">
    <property type="match status" value="1"/>
</dbReference>
<dbReference type="AlphaFoldDB" id="A0A2T1D5V4"/>
<dbReference type="Pfam" id="PF03781">
    <property type="entry name" value="FGE-sulfatase"/>
    <property type="match status" value="1"/>
</dbReference>
<dbReference type="EMBL" id="PVWG01000051">
    <property type="protein sequence ID" value="PSB15902.1"/>
    <property type="molecule type" value="Genomic_DNA"/>
</dbReference>
<dbReference type="InterPro" id="IPR011600">
    <property type="entry name" value="Pept_C14_caspase"/>
</dbReference>
<feature type="domain" description="Peptidase C14 caspase" evidence="1">
    <location>
        <begin position="3"/>
        <end position="221"/>
    </location>
</feature>
<dbReference type="Proteomes" id="UP000238634">
    <property type="component" value="Unassembled WGS sequence"/>
</dbReference>
<dbReference type="PANTHER" id="PTHR23150">
    <property type="entry name" value="SULFATASE MODIFYING FACTOR 1, 2"/>
    <property type="match status" value="1"/>
</dbReference>
<reference evidence="3 4" key="1">
    <citation type="submission" date="2018-02" db="EMBL/GenBank/DDBJ databases">
        <authorList>
            <person name="Cohen D.B."/>
            <person name="Kent A.D."/>
        </authorList>
    </citation>
    <scope>NUCLEOTIDE SEQUENCE [LARGE SCALE GENOMIC DNA]</scope>
    <source>
        <strain evidence="3 4">ULC007</strain>
    </source>
</reference>
<evidence type="ECO:0000259" key="1">
    <source>
        <dbReference type="Pfam" id="PF00656"/>
    </source>
</evidence>
<dbReference type="InterPro" id="IPR016187">
    <property type="entry name" value="CTDL_fold"/>
</dbReference>
<dbReference type="InterPro" id="IPR005532">
    <property type="entry name" value="SUMF_dom"/>
</dbReference>
<evidence type="ECO:0000313" key="4">
    <source>
        <dbReference type="Proteomes" id="UP000238634"/>
    </source>
</evidence>
<dbReference type="GO" id="GO:0120147">
    <property type="term" value="F:formylglycine-generating oxidase activity"/>
    <property type="evidence" value="ECO:0007669"/>
    <property type="project" value="TreeGrafter"/>
</dbReference>
<gene>
    <name evidence="3" type="ORF">C7B65_23315</name>
</gene>
<dbReference type="GO" id="GO:0006508">
    <property type="term" value="P:proteolysis"/>
    <property type="evidence" value="ECO:0007669"/>
    <property type="project" value="InterPro"/>
</dbReference>
<dbReference type="InterPro" id="IPR018247">
    <property type="entry name" value="EF_Hand_1_Ca_BS"/>
</dbReference>
<dbReference type="SUPFAM" id="SSF52129">
    <property type="entry name" value="Caspase-like"/>
    <property type="match status" value="1"/>
</dbReference>
<dbReference type="InterPro" id="IPR051043">
    <property type="entry name" value="Sulfatase_Mod_Factor_Kinase"/>
</dbReference>
<feature type="domain" description="Sulfatase-modifying factor enzyme-like" evidence="2">
    <location>
        <begin position="389"/>
        <end position="641"/>
    </location>
</feature>
<reference evidence="3 4" key="2">
    <citation type="submission" date="2018-03" db="EMBL/GenBank/DDBJ databases">
        <title>The ancient ancestry and fast evolution of plastids.</title>
        <authorList>
            <person name="Moore K.R."/>
            <person name="Magnabosco C."/>
            <person name="Momper L."/>
            <person name="Gold D.A."/>
            <person name="Bosak T."/>
            <person name="Fournier G.P."/>
        </authorList>
    </citation>
    <scope>NUCLEOTIDE SEQUENCE [LARGE SCALE GENOMIC DNA]</scope>
    <source>
        <strain evidence="3 4">ULC007</strain>
    </source>
</reference>
<name>A0A2T1D5V4_9CYAN</name>
<evidence type="ECO:0000313" key="3">
    <source>
        <dbReference type="EMBL" id="PSB15902.1"/>
    </source>
</evidence>
<dbReference type="SUPFAM" id="SSF56436">
    <property type="entry name" value="C-type lectin-like"/>
    <property type="match status" value="1"/>
</dbReference>
<dbReference type="OrthoDB" id="3981129at2"/>
<dbReference type="InterPro" id="IPR042095">
    <property type="entry name" value="SUMF_sf"/>
</dbReference>
<evidence type="ECO:0000259" key="2">
    <source>
        <dbReference type="Pfam" id="PF03781"/>
    </source>
</evidence>
<keyword evidence="4" id="KW-1185">Reference proteome</keyword>
<dbReference type="Pfam" id="PF00656">
    <property type="entry name" value="Peptidase_C14"/>
    <property type="match status" value="1"/>
</dbReference>
<sequence>MTKVALLIGVSEYKPGLNPLPAAVRDIEAMQGVLQHPDFGAFDEIKRLPNPGLLEMRSAIAELFGDRDTDDLVLLYFSGHGVTDEYGKFFLTNCDTQKAGKLNKATVVEAGFVHDLMENCDSERQVIILDCCHSGAFPEGMKARDAGSTIDFQQQLGGRGRIVLTSSAATEYSFEREGEDLAIYTRYLVEGIQTGAADLDGDGAVSVSELHDYVREQVRKAAPAMQPERYVFQDGEKILLAKALISDPKRNYRKEVQKRIRDGKLSGLSSRSLREIARKTGVSIADAEAIEAAELKPYQELQQKLDDYREAFLEAVQVEYPLTEETRLELQDYQHVLGLRNEDIQSLEANRSTFSFETITVNGQGQESDRRINQAEFFTEDLGNQTTLNMVSIPGGSFQMGAAKNEEDANDDEYPQHSVTIAPFHIGKFAITQAQWKAISTLPKINHDLKPDPLILSDSSTLTIFQGANRPVVLVSWFEAVEFCDRLTQKTGKLYRLPSEAEWEYACRAGTTTPFHFGETISTDLANYQGTDRTHEGTTYSGSYGEGAKGIFRQQLIKVGSFPPNGFGLFDTHGNVWEWCADCWHDTYHGAPSNGSVWEAGDSEHRLYRGGSWVSDPGQCRSAYREKNAPDHRNFIGFRVVCLSPRTL</sequence>
<comment type="caution">
    <text evidence="3">The sequence shown here is derived from an EMBL/GenBank/DDBJ whole genome shotgun (WGS) entry which is preliminary data.</text>
</comment>
<dbReference type="Gene3D" id="3.90.1580.10">
    <property type="entry name" value="paralog of FGE (formylglycine-generating enzyme)"/>
    <property type="match status" value="1"/>
</dbReference>
<proteinExistence type="predicted"/>
<dbReference type="NCBIfam" id="NF047832">
    <property type="entry name" value="caspase_w_EACC1"/>
    <property type="match status" value="1"/>
</dbReference>
<dbReference type="PANTHER" id="PTHR23150:SF19">
    <property type="entry name" value="FORMYLGLYCINE-GENERATING ENZYME"/>
    <property type="match status" value="1"/>
</dbReference>
<dbReference type="GO" id="GO:0004197">
    <property type="term" value="F:cysteine-type endopeptidase activity"/>
    <property type="evidence" value="ECO:0007669"/>
    <property type="project" value="InterPro"/>
</dbReference>
<accession>A0A2T1D5V4</accession>
<dbReference type="InterPro" id="IPR029030">
    <property type="entry name" value="Caspase-like_dom_sf"/>
</dbReference>
<dbReference type="STRING" id="1920490.GCA_001895925_02762"/>
<dbReference type="RefSeq" id="WP_073074897.1">
    <property type="nucleotide sequence ID" value="NZ_MPPI01000050.1"/>
</dbReference>
<dbReference type="PROSITE" id="PS00018">
    <property type="entry name" value="EF_HAND_1"/>
    <property type="match status" value="1"/>
</dbReference>